<gene>
    <name evidence="1" type="ORF">AYR47_25020</name>
</gene>
<sequence length="96" mass="10497">MSRKKVKPQITEAQILAQESSIPSIAAKAFRDAYEVALSKGESVLVVRAGQLVKVSNTETLVIRPVETYGTLKAGTRLKTKKSLLDRRSTQAQIQA</sequence>
<dbReference type="Proteomes" id="UP000070516">
    <property type="component" value="Chromosome"/>
</dbReference>
<dbReference type="RefSeq" id="WP_028616556.1">
    <property type="nucleotide sequence ID" value="NZ_CP014546.1"/>
</dbReference>
<name>A0A127I3C1_PSEAZ</name>
<organism evidence="1 2">
    <name type="scientific">Pseudomonas azotoformans</name>
    <dbReference type="NCBI Taxonomy" id="47878"/>
    <lineage>
        <taxon>Bacteria</taxon>
        <taxon>Pseudomonadati</taxon>
        <taxon>Pseudomonadota</taxon>
        <taxon>Gammaproteobacteria</taxon>
        <taxon>Pseudomonadales</taxon>
        <taxon>Pseudomonadaceae</taxon>
        <taxon>Pseudomonas</taxon>
    </lineage>
</organism>
<proteinExistence type="predicted"/>
<dbReference type="EMBL" id="CP014546">
    <property type="protein sequence ID" value="AMN81375.1"/>
    <property type="molecule type" value="Genomic_DNA"/>
</dbReference>
<evidence type="ECO:0000313" key="2">
    <source>
        <dbReference type="Proteomes" id="UP000070516"/>
    </source>
</evidence>
<protein>
    <submittedName>
        <fullName evidence="1">Uncharacterized protein</fullName>
    </submittedName>
</protein>
<accession>A0A127I3C1</accession>
<dbReference type="KEGG" id="pazo:AYR47_25020"/>
<reference evidence="1 2" key="1">
    <citation type="submission" date="2016-02" db="EMBL/GenBank/DDBJ databases">
        <title>Complete genome sequence of Pseudomonas azotoformans S4.</title>
        <authorList>
            <person name="Fang Y."/>
            <person name="Wu L."/>
            <person name="Feng G."/>
        </authorList>
    </citation>
    <scope>NUCLEOTIDE SEQUENCE [LARGE SCALE GENOMIC DNA]</scope>
    <source>
        <strain evidence="1 2">S4</strain>
    </source>
</reference>
<evidence type="ECO:0000313" key="1">
    <source>
        <dbReference type="EMBL" id="AMN81375.1"/>
    </source>
</evidence>
<dbReference type="AlphaFoldDB" id="A0A127I3C1"/>